<feature type="compositionally biased region" description="Polar residues" evidence="6">
    <location>
        <begin position="330"/>
        <end position="339"/>
    </location>
</feature>
<evidence type="ECO:0000256" key="1">
    <source>
        <dbReference type="ARBA" id="ARBA00004123"/>
    </source>
</evidence>
<organism evidence="9 10">
    <name type="scientific">Owenia fusiformis</name>
    <name type="common">Polychaete worm</name>
    <dbReference type="NCBI Taxonomy" id="6347"/>
    <lineage>
        <taxon>Eukaryota</taxon>
        <taxon>Metazoa</taxon>
        <taxon>Spiralia</taxon>
        <taxon>Lophotrochozoa</taxon>
        <taxon>Annelida</taxon>
        <taxon>Polychaeta</taxon>
        <taxon>Sedentaria</taxon>
        <taxon>Canalipalpata</taxon>
        <taxon>Sabellida</taxon>
        <taxon>Oweniida</taxon>
        <taxon>Oweniidae</taxon>
        <taxon>Owenia</taxon>
    </lineage>
</organism>
<keyword evidence="3" id="KW-0238">DNA-binding</keyword>
<protein>
    <submittedName>
        <fullName evidence="9">Uncharacterized protein</fullName>
    </submittedName>
</protein>
<dbReference type="CDD" id="cd19697">
    <property type="entry name" value="bHLH-PAS_NPAS4_PASD10"/>
    <property type="match status" value="1"/>
</dbReference>
<dbReference type="PROSITE" id="PS50112">
    <property type="entry name" value="PAS"/>
    <property type="match status" value="2"/>
</dbReference>
<evidence type="ECO:0000256" key="3">
    <source>
        <dbReference type="ARBA" id="ARBA00023125"/>
    </source>
</evidence>
<dbReference type="InterPro" id="IPR035965">
    <property type="entry name" value="PAS-like_dom_sf"/>
</dbReference>
<feature type="region of interest" description="Disordered" evidence="6">
    <location>
        <begin position="330"/>
        <end position="357"/>
    </location>
</feature>
<dbReference type="SUPFAM" id="SSF47459">
    <property type="entry name" value="HLH, helix-loop-helix DNA-binding domain"/>
    <property type="match status" value="1"/>
</dbReference>
<dbReference type="PANTHER" id="PTHR23043">
    <property type="entry name" value="HYPOXIA-INDUCIBLE FACTOR 1 ALPHA"/>
    <property type="match status" value="1"/>
</dbReference>
<feature type="domain" description="PAS" evidence="7">
    <location>
        <begin position="70"/>
        <end position="143"/>
    </location>
</feature>
<dbReference type="Gene3D" id="3.30.450.20">
    <property type="entry name" value="PAS domain"/>
    <property type="match status" value="2"/>
</dbReference>
<feature type="compositionally biased region" description="Low complexity" evidence="6">
    <location>
        <begin position="405"/>
        <end position="416"/>
    </location>
</feature>
<dbReference type="InterPro" id="IPR056192">
    <property type="entry name" value="bHLH_NPAS4"/>
</dbReference>
<dbReference type="CDD" id="cd00130">
    <property type="entry name" value="PAS"/>
    <property type="match status" value="2"/>
</dbReference>
<evidence type="ECO:0000259" key="8">
    <source>
        <dbReference type="PROSITE" id="PS50888"/>
    </source>
</evidence>
<dbReference type="SUPFAM" id="SSF55785">
    <property type="entry name" value="PYP-like sensor domain (PAS domain)"/>
    <property type="match status" value="2"/>
</dbReference>
<dbReference type="InterPro" id="IPR000014">
    <property type="entry name" value="PAS"/>
</dbReference>
<dbReference type="NCBIfam" id="TIGR00229">
    <property type="entry name" value="sensory_box"/>
    <property type="match status" value="1"/>
</dbReference>
<evidence type="ECO:0000256" key="6">
    <source>
        <dbReference type="SAM" id="MobiDB-lite"/>
    </source>
</evidence>
<dbReference type="Pfam" id="PF14598">
    <property type="entry name" value="PAS_11"/>
    <property type="match status" value="1"/>
</dbReference>
<dbReference type="InterPro" id="IPR011598">
    <property type="entry name" value="bHLH_dom"/>
</dbReference>
<accession>A0A8S4PGJ9</accession>
<dbReference type="Gene3D" id="4.10.280.10">
    <property type="entry name" value="Helix-loop-helix DNA-binding domain"/>
    <property type="match status" value="1"/>
</dbReference>
<dbReference type="PANTHER" id="PTHR23043:SF39">
    <property type="entry name" value="DYSFUSION, ISOFORM D"/>
    <property type="match status" value="1"/>
</dbReference>
<evidence type="ECO:0000256" key="5">
    <source>
        <dbReference type="ARBA" id="ARBA00023242"/>
    </source>
</evidence>
<dbReference type="GO" id="GO:0046983">
    <property type="term" value="F:protein dimerization activity"/>
    <property type="evidence" value="ECO:0007669"/>
    <property type="project" value="InterPro"/>
</dbReference>
<dbReference type="InterPro" id="IPR036638">
    <property type="entry name" value="HLH_DNA-bd_sf"/>
</dbReference>
<evidence type="ECO:0000313" key="10">
    <source>
        <dbReference type="Proteomes" id="UP000749559"/>
    </source>
</evidence>
<keyword evidence="2" id="KW-0805">Transcription regulation</keyword>
<dbReference type="GO" id="GO:0000977">
    <property type="term" value="F:RNA polymerase II transcription regulatory region sequence-specific DNA binding"/>
    <property type="evidence" value="ECO:0007669"/>
    <property type="project" value="TreeGrafter"/>
</dbReference>
<evidence type="ECO:0000313" key="9">
    <source>
        <dbReference type="EMBL" id="CAH1792214.1"/>
    </source>
</evidence>
<dbReference type="AlphaFoldDB" id="A0A8S4PGJ9"/>
<dbReference type="Pfam" id="PF23183">
    <property type="entry name" value="bHLH_NPAS4"/>
    <property type="match status" value="1"/>
</dbReference>
<dbReference type="OrthoDB" id="9978016at2759"/>
<feature type="domain" description="BHLH" evidence="8">
    <location>
        <begin position="4"/>
        <end position="57"/>
    </location>
</feature>
<feature type="region of interest" description="Disordered" evidence="6">
    <location>
        <begin position="738"/>
        <end position="758"/>
    </location>
</feature>
<gene>
    <name evidence="9" type="ORF">OFUS_LOCUS17218</name>
</gene>
<dbReference type="EMBL" id="CAIIXF020000008">
    <property type="protein sequence ID" value="CAH1792214.1"/>
    <property type="molecule type" value="Genomic_DNA"/>
</dbReference>
<name>A0A8S4PGJ9_OWEFU</name>
<dbReference type="PROSITE" id="PS50888">
    <property type="entry name" value="BHLH"/>
    <property type="match status" value="1"/>
</dbReference>
<keyword evidence="10" id="KW-1185">Reference proteome</keyword>
<proteinExistence type="predicted"/>
<sequence length="769" mass="85076">MPDIMFRSTKGASKQRRDQINNEIATLRDLLPLPESSRQRLSQLQVMSLACVFIRKCNYITRLFGGDVISDESSFSFASAMSGFLLIVTKDGKMLYISDNVTEYLGHSMVDLLTQGDSLYDIVDKRDHSAVQAQLLNNSFENNDERTFFCRMNVARSFRRHSTFGDHKVMHVRGHFIQPTVRDHFGNQPVFMALCSPLITPEVKESVIQNNTLIFRSIHSLDMKFIEVALNGEHHLGYTDEEMKNKSWYELLHPEDVADAREKHIQLIKSSHEMGCMLTIRLLSRDGGFIWANVVMHIRQSFISDNGEPAIVCINQVISDSEAAHFKLQSQTYSSQITPSPEHLPPQSSPVHPQVNNPVVYDQSRVSLQLTAKQECLSVPMVDYMLQAPPPYQQVAGPNHQGIGSSSSHESLSDCSTGGSPISPNVEAAKERLLTSLKRKVDFADGCSAAKIPRFFNENSTNDGGHGGSMNTFNLPVTFDILNNTVGCMYDVSNVTAPLSQVHSKQPYLNKAMLVDIDDSVVPQTMGTVLPSPSVYSPSAHSPRSPDHDSKTSVDCTSQVKVPSSILTPDPSPNYMNSSKFFNQIDVESLMSQIKKVKTESSVECLVKPPVQPSTAQVCMSMVNKVKKESKPLPVLDPDIIDTYFDLVIPEIEPNVEVKQESQETTSESANDVVETTVHSPASSFADSLIDLATKSPHPMDSPLPASPNNSLDVRLEMWAEDCWMGLDETLPLAGTIGSDSHFDAPSSSPSYGGENHNVVQRLPTDLDL</sequence>
<feature type="region of interest" description="Disordered" evidence="6">
    <location>
        <begin position="395"/>
        <end position="424"/>
    </location>
</feature>
<dbReference type="SMART" id="SM00091">
    <property type="entry name" value="PAS"/>
    <property type="match status" value="2"/>
</dbReference>
<evidence type="ECO:0000259" key="7">
    <source>
        <dbReference type="PROSITE" id="PS50112"/>
    </source>
</evidence>
<keyword evidence="4" id="KW-0804">Transcription</keyword>
<dbReference type="Proteomes" id="UP000749559">
    <property type="component" value="Unassembled WGS sequence"/>
</dbReference>
<dbReference type="FunFam" id="3.30.450.20:FF:000081">
    <property type="entry name" value="Dysfusion, isoform B"/>
    <property type="match status" value="1"/>
</dbReference>
<comment type="subcellular location">
    <subcellularLocation>
        <location evidence="1">Nucleus</location>
    </subcellularLocation>
</comment>
<dbReference type="GO" id="GO:0005634">
    <property type="term" value="C:nucleus"/>
    <property type="evidence" value="ECO:0007669"/>
    <property type="project" value="UniProtKB-SubCell"/>
</dbReference>
<feature type="region of interest" description="Disordered" evidence="6">
    <location>
        <begin position="528"/>
        <end position="555"/>
    </location>
</feature>
<evidence type="ECO:0000256" key="4">
    <source>
        <dbReference type="ARBA" id="ARBA00023163"/>
    </source>
</evidence>
<comment type="caution">
    <text evidence="9">The sequence shown here is derived from an EMBL/GenBank/DDBJ whole genome shotgun (WGS) entry which is preliminary data.</text>
</comment>
<keyword evidence="5" id="KW-0539">Nucleus</keyword>
<feature type="domain" description="PAS" evidence="7">
    <location>
        <begin position="236"/>
        <end position="271"/>
    </location>
</feature>
<reference evidence="9" key="1">
    <citation type="submission" date="2022-03" db="EMBL/GenBank/DDBJ databases">
        <authorList>
            <person name="Martin C."/>
        </authorList>
    </citation>
    <scope>NUCLEOTIDE SEQUENCE</scope>
</reference>
<dbReference type="GO" id="GO:0000981">
    <property type="term" value="F:DNA-binding transcription factor activity, RNA polymerase II-specific"/>
    <property type="evidence" value="ECO:0007669"/>
    <property type="project" value="TreeGrafter"/>
</dbReference>
<evidence type="ECO:0000256" key="2">
    <source>
        <dbReference type="ARBA" id="ARBA00023015"/>
    </source>
</evidence>